<proteinExistence type="inferred from homology"/>
<feature type="domain" description="Cullin family profile" evidence="4">
    <location>
        <begin position="159"/>
        <end position="221"/>
    </location>
</feature>
<dbReference type="AlphaFoldDB" id="A0A6P5YP34"/>
<dbReference type="PROSITE" id="PS50069">
    <property type="entry name" value="CULLIN_2"/>
    <property type="match status" value="1"/>
</dbReference>
<dbReference type="PANTHER" id="PTHR11932">
    <property type="entry name" value="CULLIN"/>
    <property type="match status" value="1"/>
</dbReference>
<dbReference type="SUPFAM" id="SSF75632">
    <property type="entry name" value="Cullin homology domain"/>
    <property type="match status" value="1"/>
</dbReference>
<evidence type="ECO:0000259" key="4">
    <source>
        <dbReference type="PROSITE" id="PS50069"/>
    </source>
</evidence>
<dbReference type="InterPro" id="IPR045093">
    <property type="entry name" value="Cullin"/>
</dbReference>
<gene>
    <name evidence="6" type="primary">LOC111293399</name>
</gene>
<accession>A0A6P5YP34</accession>
<dbReference type="GeneID" id="111293399"/>
<dbReference type="RefSeq" id="XP_022741881.1">
    <property type="nucleotide sequence ID" value="XM_022886146.1"/>
</dbReference>
<dbReference type="Proteomes" id="UP000515121">
    <property type="component" value="Unplaced"/>
</dbReference>
<dbReference type="InterPro" id="IPR016158">
    <property type="entry name" value="Cullin_homology"/>
</dbReference>
<dbReference type="InterPro" id="IPR016159">
    <property type="entry name" value="Cullin_repeat-like_dom_sf"/>
</dbReference>
<keyword evidence="5" id="KW-1185">Reference proteome</keyword>
<dbReference type="Gene3D" id="1.20.1310.10">
    <property type="entry name" value="Cullin Repeats"/>
    <property type="match status" value="2"/>
</dbReference>
<sequence length="221" mass="25685">MVLCDLYIQKLKADDPSKQSLSLIAVSHCLDTRSEIKITNVVEKEMSHMHRLVQMENSGLVNMIVDDKYKDLGRMDCLFRRVPNGLVLIRDAMTSYIHDTGKQLVTDQERLKDPVDFVQLLLDLKDKHDKIITSAISNDKTFENALNSSFEYFTNLNSRSPEFISLFVDDKLRKGLRGVTEEDLELALDKVMMLFRYLQEKHVFDKYYKQYLAKRLLSGKP</sequence>
<organism evidence="5 6">
    <name type="scientific">Durio zibethinus</name>
    <name type="common">Durian</name>
    <dbReference type="NCBI Taxonomy" id="66656"/>
    <lineage>
        <taxon>Eukaryota</taxon>
        <taxon>Viridiplantae</taxon>
        <taxon>Streptophyta</taxon>
        <taxon>Embryophyta</taxon>
        <taxon>Tracheophyta</taxon>
        <taxon>Spermatophyta</taxon>
        <taxon>Magnoliopsida</taxon>
        <taxon>eudicotyledons</taxon>
        <taxon>Gunneridae</taxon>
        <taxon>Pentapetalae</taxon>
        <taxon>rosids</taxon>
        <taxon>malvids</taxon>
        <taxon>Malvales</taxon>
        <taxon>Malvaceae</taxon>
        <taxon>Helicteroideae</taxon>
        <taxon>Durio</taxon>
    </lineage>
</organism>
<evidence type="ECO:0000256" key="2">
    <source>
        <dbReference type="PROSITE-ProRule" id="PRU00330"/>
    </source>
</evidence>
<dbReference type="GO" id="GO:0006511">
    <property type="term" value="P:ubiquitin-dependent protein catabolic process"/>
    <property type="evidence" value="ECO:0007669"/>
    <property type="project" value="InterPro"/>
</dbReference>
<dbReference type="OrthoDB" id="27073at2759"/>
<comment type="similarity">
    <text evidence="1 2 3">Belongs to the cullin family.</text>
</comment>
<dbReference type="InterPro" id="IPR036317">
    <property type="entry name" value="Cullin_homology_sf"/>
</dbReference>
<evidence type="ECO:0000313" key="6">
    <source>
        <dbReference type="RefSeq" id="XP_022741881.1"/>
    </source>
</evidence>
<dbReference type="GO" id="GO:0031625">
    <property type="term" value="F:ubiquitin protein ligase binding"/>
    <property type="evidence" value="ECO:0007669"/>
    <property type="project" value="InterPro"/>
</dbReference>
<dbReference type="InterPro" id="IPR001373">
    <property type="entry name" value="Cullin_N"/>
</dbReference>
<evidence type="ECO:0000256" key="3">
    <source>
        <dbReference type="RuleBase" id="RU003829"/>
    </source>
</evidence>
<protein>
    <submittedName>
        <fullName evidence="6">Cullin-3A-like</fullName>
    </submittedName>
</protein>
<reference evidence="6" key="1">
    <citation type="submission" date="2025-08" db="UniProtKB">
        <authorList>
            <consortium name="RefSeq"/>
        </authorList>
    </citation>
    <scope>IDENTIFICATION</scope>
    <source>
        <tissue evidence="6">Fruit stalk</tissue>
    </source>
</reference>
<dbReference type="SUPFAM" id="SSF74788">
    <property type="entry name" value="Cullin repeat-like"/>
    <property type="match status" value="1"/>
</dbReference>
<name>A0A6P5YP34_DURZI</name>
<evidence type="ECO:0000256" key="1">
    <source>
        <dbReference type="ARBA" id="ARBA00006019"/>
    </source>
</evidence>
<dbReference type="KEGG" id="dzi:111293399"/>
<evidence type="ECO:0000313" key="5">
    <source>
        <dbReference type="Proteomes" id="UP000515121"/>
    </source>
</evidence>
<dbReference type="Pfam" id="PF00888">
    <property type="entry name" value="Cullin"/>
    <property type="match status" value="1"/>
</dbReference>